<reference evidence="1" key="1">
    <citation type="submission" date="2021-11" db="EMBL/GenBank/DDBJ databases">
        <authorList>
            <person name="Schell T."/>
        </authorList>
    </citation>
    <scope>NUCLEOTIDE SEQUENCE</scope>
    <source>
        <strain evidence="1">M5</strain>
    </source>
</reference>
<gene>
    <name evidence="1" type="ORF">DGAL_LOCUS7671</name>
</gene>
<evidence type="ECO:0000313" key="1">
    <source>
        <dbReference type="EMBL" id="CAH0104754.1"/>
    </source>
</evidence>
<evidence type="ECO:0000313" key="2">
    <source>
        <dbReference type="Proteomes" id="UP000789390"/>
    </source>
</evidence>
<proteinExistence type="predicted"/>
<organism evidence="1 2">
    <name type="scientific">Daphnia galeata</name>
    <dbReference type="NCBI Taxonomy" id="27404"/>
    <lineage>
        <taxon>Eukaryota</taxon>
        <taxon>Metazoa</taxon>
        <taxon>Ecdysozoa</taxon>
        <taxon>Arthropoda</taxon>
        <taxon>Crustacea</taxon>
        <taxon>Branchiopoda</taxon>
        <taxon>Diplostraca</taxon>
        <taxon>Cladocera</taxon>
        <taxon>Anomopoda</taxon>
        <taxon>Daphniidae</taxon>
        <taxon>Daphnia</taxon>
    </lineage>
</organism>
<accession>A0A8J2RNB1</accession>
<name>A0A8J2RNB1_9CRUS</name>
<protein>
    <submittedName>
        <fullName evidence="1">Uncharacterized protein</fullName>
    </submittedName>
</protein>
<comment type="caution">
    <text evidence="1">The sequence shown here is derived from an EMBL/GenBank/DDBJ whole genome shotgun (WGS) entry which is preliminary data.</text>
</comment>
<sequence>MHFYILGSKNIIQLKRNNLNFFNLSYSCVLWEEAISHSPTSNCLIINPWCQQLISLINWNDSQHESMTNVIRDRSTEVSSPSIKDFLGCLRGRSY</sequence>
<keyword evidence="2" id="KW-1185">Reference proteome</keyword>
<dbReference type="AlphaFoldDB" id="A0A8J2RNB1"/>
<dbReference type="Proteomes" id="UP000789390">
    <property type="component" value="Unassembled WGS sequence"/>
</dbReference>
<dbReference type="EMBL" id="CAKKLH010000154">
    <property type="protein sequence ID" value="CAH0104754.1"/>
    <property type="molecule type" value="Genomic_DNA"/>
</dbReference>